<organism evidence="9 10">
    <name type="scientific">Acidicapsa dinghuensis</name>
    <dbReference type="NCBI Taxonomy" id="2218256"/>
    <lineage>
        <taxon>Bacteria</taxon>
        <taxon>Pseudomonadati</taxon>
        <taxon>Acidobacteriota</taxon>
        <taxon>Terriglobia</taxon>
        <taxon>Terriglobales</taxon>
        <taxon>Acidobacteriaceae</taxon>
        <taxon>Acidicapsa</taxon>
    </lineage>
</organism>
<dbReference type="Proteomes" id="UP001596091">
    <property type="component" value="Unassembled WGS sequence"/>
</dbReference>
<feature type="transmembrane region" description="Helical" evidence="7">
    <location>
        <begin position="6"/>
        <end position="25"/>
    </location>
</feature>
<dbReference type="PANTHER" id="PTHR33778:SF1">
    <property type="entry name" value="MAGNESIUM TRANSPORTER YHID-RELATED"/>
    <property type="match status" value="1"/>
</dbReference>
<sequence length="237" mass="25879">MTTDVHWPAIAFRLLLTIIAGAALGAERSKSGHPAGLRTTLLVTLAASIAMIQMNLLIQTNGKPSNSYAVMDLMRLPLGILTGVGFIGAGAIVRKGEMVLGITTAATMWFATVVGLCLGGGQLVLGSTATVIGYLVLWALRFAEQRLETYQRGALTVVSEGNHVSAQSLSRLLRSERIHIKSASARYEETEHRNRFQFEIRWHREDPADMPDVIERLRQLPGIILCDWSGTGKPMKE</sequence>
<evidence type="ECO:0000256" key="1">
    <source>
        <dbReference type="ARBA" id="ARBA00004651"/>
    </source>
</evidence>
<comment type="subcellular location">
    <subcellularLocation>
        <location evidence="1">Cell membrane</location>
        <topology evidence="1">Multi-pass membrane protein</topology>
    </subcellularLocation>
</comment>
<feature type="transmembrane region" description="Helical" evidence="7">
    <location>
        <begin position="37"/>
        <end position="56"/>
    </location>
</feature>
<name>A0ABW1EDP1_9BACT</name>
<protein>
    <submittedName>
        <fullName evidence="9">MgtC/SapB family protein</fullName>
    </submittedName>
</protein>
<dbReference type="InterPro" id="IPR003416">
    <property type="entry name" value="MgtC/SapB/SrpB/YhiD_fam"/>
</dbReference>
<evidence type="ECO:0000256" key="6">
    <source>
        <dbReference type="ARBA" id="ARBA00023136"/>
    </source>
</evidence>
<evidence type="ECO:0000256" key="7">
    <source>
        <dbReference type="SAM" id="Phobius"/>
    </source>
</evidence>
<comment type="caution">
    <text evidence="9">The sequence shown here is derived from an EMBL/GenBank/DDBJ whole genome shotgun (WGS) entry which is preliminary data.</text>
</comment>
<evidence type="ECO:0000259" key="8">
    <source>
        <dbReference type="Pfam" id="PF02308"/>
    </source>
</evidence>
<gene>
    <name evidence="9" type="ORF">ACFPT7_07385</name>
</gene>
<reference evidence="10" key="1">
    <citation type="journal article" date="2019" name="Int. J. Syst. Evol. Microbiol.">
        <title>The Global Catalogue of Microorganisms (GCM) 10K type strain sequencing project: providing services to taxonomists for standard genome sequencing and annotation.</title>
        <authorList>
            <consortium name="The Broad Institute Genomics Platform"/>
            <consortium name="The Broad Institute Genome Sequencing Center for Infectious Disease"/>
            <person name="Wu L."/>
            <person name="Ma J."/>
        </authorList>
    </citation>
    <scope>NUCLEOTIDE SEQUENCE [LARGE SCALE GENOMIC DNA]</scope>
    <source>
        <strain evidence="10">JCM 4087</strain>
    </source>
</reference>
<keyword evidence="6 7" id="KW-0472">Membrane</keyword>
<keyword evidence="3" id="KW-1003">Cell membrane</keyword>
<evidence type="ECO:0000256" key="2">
    <source>
        <dbReference type="ARBA" id="ARBA00009298"/>
    </source>
</evidence>
<comment type="similarity">
    <text evidence="2">Belongs to the MgtC/SapB family.</text>
</comment>
<dbReference type="PANTHER" id="PTHR33778">
    <property type="entry name" value="PROTEIN MGTC"/>
    <property type="match status" value="1"/>
</dbReference>
<evidence type="ECO:0000313" key="9">
    <source>
        <dbReference type="EMBL" id="MFC5862110.1"/>
    </source>
</evidence>
<evidence type="ECO:0000256" key="4">
    <source>
        <dbReference type="ARBA" id="ARBA00022692"/>
    </source>
</evidence>
<evidence type="ECO:0000313" key="10">
    <source>
        <dbReference type="Proteomes" id="UP001596091"/>
    </source>
</evidence>
<dbReference type="PRINTS" id="PR01837">
    <property type="entry name" value="MGTCSAPBPROT"/>
</dbReference>
<dbReference type="Pfam" id="PF02308">
    <property type="entry name" value="MgtC"/>
    <property type="match status" value="1"/>
</dbReference>
<dbReference type="InterPro" id="IPR049177">
    <property type="entry name" value="MgtC_SapB_SrpB_YhiD_N"/>
</dbReference>
<feature type="domain" description="MgtC/SapB/SrpB/YhiD N-terminal" evidence="8">
    <location>
        <begin position="14"/>
        <end position="145"/>
    </location>
</feature>
<dbReference type="EMBL" id="JBHSPH010000002">
    <property type="protein sequence ID" value="MFC5862110.1"/>
    <property type="molecule type" value="Genomic_DNA"/>
</dbReference>
<feature type="transmembrane region" description="Helical" evidence="7">
    <location>
        <begin position="100"/>
        <end position="118"/>
    </location>
</feature>
<keyword evidence="5 7" id="KW-1133">Transmembrane helix</keyword>
<keyword evidence="10" id="KW-1185">Reference proteome</keyword>
<accession>A0ABW1EDP1</accession>
<keyword evidence="4 7" id="KW-0812">Transmembrane</keyword>
<evidence type="ECO:0000256" key="5">
    <source>
        <dbReference type="ARBA" id="ARBA00022989"/>
    </source>
</evidence>
<evidence type="ECO:0000256" key="3">
    <source>
        <dbReference type="ARBA" id="ARBA00022475"/>
    </source>
</evidence>
<proteinExistence type="inferred from homology"/>
<feature type="transmembrane region" description="Helical" evidence="7">
    <location>
        <begin position="76"/>
        <end position="93"/>
    </location>
</feature>
<feature type="transmembrane region" description="Helical" evidence="7">
    <location>
        <begin position="124"/>
        <end position="143"/>
    </location>
</feature>
<dbReference type="RefSeq" id="WP_263338240.1">
    <property type="nucleotide sequence ID" value="NZ_JAGSYH010000004.1"/>
</dbReference>